<feature type="region of interest" description="Disordered" evidence="1">
    <location>
        <begin position="1"/>
        <end position="22"/>
    </location>
</feature>
<dbReference type="Gene3D" id="1.10.1410.40">
    <property type="match status" value="1"/>
</dbReference>
<sequence length="739" mass="82163">MTDASQQIHIHQQVADGQQAGFRRNGCEQIEPAEYEDGHVKAHVRILAPNIAFEESELMPAIDLILAHSCCRYPHIELLEPGYRTCMSDDIMRALREEVLGESPRCHAVSSAPPGLEGSRLRVSTTLLERSVMHNLTSVQGQFFILVKFLIKRVISSRVSGLKTYVGKNLLFYMLDETPAKDWNPDNLLALVQQSLDILVAMMESSDSEDVCMRHFFLRDARVFLKRDHDSKSRIVAAVRQSADNLLSDLKPFTESLPKFSVNVILLSFLSYYILSVELLECSDFSFTKHVSTMNTATELCLSIRSEAPVGSRSGRLTQLLLDVERQIPDTAQVGKAYIRAAALFKMGQLVTPELEGDPAGASLGYIRCPEDDDNSLTVASAKSLAVDKLVKTRCLGVTAANGQIVDCPKLVNEFGPVVSLIEKHLCGFKVTKQQVLLASASGSRCAKIYLNNLQSSDISEYRVLRVLKSDSKIDCLSRAEAAHAVSFSSESGDCTLLVCNRGSKDACQKCRHEGDPGLAKLWFKEPLSCWTTFQHRVDGSVSFDRNWGDYVNGFGQGERLNYWMGLEQLHQLTATGVWRVRWEFSDFNGNWYWAENAPFSVSPVADKYRCSMGPLDASRSSVGQRTEALYLPNDHQFSTPEYDNDAHFYGSCAAEKSAGWWYGHCAAINPNGVYKMYSDGKYDGIFYYLYDSGTVPNLNTGNKGLIFGLVLRHLQHGTVCAFAACFCVAFNFSALALP</sequence>
<dbReference type="PANTHER" id="PTHR19143">
    <property type="entry name" value="FIBRINOGEN/TENASCIN/ANGIOPOEITIN"/>
    <property type="match status" value="1"/>
</dbReference>
<evidence type="ECO:0000256" key="1">
    <source>
        <dbReference type="SAM" id="MobiDB-lite"/>
    </source>
</evidence>
<proteinExistence type="predicted"/>
<dbReference type="PROSITE" id="PS51406">
    <property type="entry name" value="FIBRINOGEN_C_2"/>
    <property type="match status" value="1"/>
</dbReference>
<keyword evidence="2" id="KW-0472">Membrane</keyword>
<evidence type="ECO:0000313" key="4">
    <source>
        <dbReference type="Proteomes" id="UP000095280"/>
    </source>
</evidence>
<dbReference type="InterPro" id="IPR014716">
    <property type="entry name" value="Fibrinogen_a/b/g_C_1"/>
</dbReference>
<evidence type="ECO:0000259" key="3">
    <source>
        <dbReference type="PROSITE" id="PS51406"/>
    </source>
</evidence>
<dbReference type="InterPro" id="IPR036056">
    <property type="entry name" value="Fibrinogen-like_C"/>
</dbReference>
<feature type="transmembrane region" description="Helical" evidence="2">
    <location>
        <begin position="720"/>
        <end position="738"/>
    </location>
</feature>
<organism evidence="4 5">
    <name type="scientific">Macrostomum lignano</name>
    <dbReference type="NCBI Taxonomy" id="282301"/>
    <lineage>
        <taxon>Eukaryota</taxon>
        <taxon>Metazoa</taxon>
        <taxon>Spiralia</taxon>
        <taxon>Lophotrochozoa</taxon>
        <taxon>Platyhelminthes</taxon>
        <taxon>Rhabditophora</taxon>
        <taxon>Macrostomorpha</taxon>
        <taxon>Macrostomida</taxon>
        <taxon>Macrostomidae</taxon>
        <taxon>Macrostomum</taxon>
    </lineage>
</organism>
<dbReference type="Proteomes" id="UP000095280">
    <property type="component" value="Unplaced"/>
</dbReference>
<dbReference type="InterPro" id="IPR002181">
    <property type="entry name" value="Fibrinogen_a/b/g_C_dom"/>
</dbReference>
<name>A0A1I8HPJ0_9PLAT</name>
<evidence type="ECO:0000313" key="5">
    <source>
        <dbReference type="WBParaSite" id="maker-uti_cns_0007146-snap-gene-0.1-mRNA-1"/>
    </source>
</evidence>
<feature type="compositionally biased region" description="Polar residues" evidence="1">
    <location>
        <begin position="1"/>
        <end position="10"/>
    </location>
</feature>
<protein>
    <submittedName>
        <fullName evidence="5">Fibrinogen C-terminal domain-containing protein</fullName>
    </submittedName>
</protein>
<dbReference type="AlphaFoldDB" id="A0A1I8HPJ0"/>
<dbReference type="Gene3D" id="3.90.215.10">
    <property type="entry name" value="Gamma Fibrinogen, chain A, domain 1"/>
    <property type="match status" value="1"/>
</dbReference>
<dbReference type="WBParaSite" id="maker-uti_cns_0007146-snap-gene-0.1-mRNA-1">
    <property type="protein sequence ID" value="maker-uti_cns_0007146-snap-gene-0.1-mRNA-1"/>
    <property type="gene ID" value="maker-uti_cns_0007146-snap-gene-0.1"/>
</dbReference>
<dbReference type="Gene3D" id="4.10.530.10">
    <property type="entry name" value="Gamma-fibrinogen Carboxyl Terminal Fragment, domain 2"/>
    <property type="match status" value="1"/>
</dbReference>
<keyword evidence="4" id="KW-1185">Reference proteome</keyword>
<keyword evidence="2" id="KW-1133">Transmembrane helix</keyword>
<dbReference type="GO" id="GO:0005615">
    <property type="term" value="C:extracellular space"/>
    <property type="evidence" value="ECO:0007669"/>
    <property type="project" value="TreeGrafter"/>
</dbReference>
<reference evidence="5" key="1">
    <citation type="submission" date="2016-11" db="UniProtKB">
        <authorList>
            <consortium name="WormBaseParasite"/>
        </authorList>
    </citation>
    <scope>IDENTIFICATION</scope>
</reference>
<keyword evidence="2" id="KW-0812">Transmembrane</keyword>
<evidence type="ECO:0000256" key="2">
    <source>
        <dbReference type="SAM" id="Phobius"/>
    </source>
</evidence>
<dbReference type="Pfam" id="PF00147">
    <property type="entry name" value="Fibrinogen_C"/>
    <property type="match status" value="1"/>
</dbReference>
<dbReference type="SMART" id="SM00186">
    <property type="entry name" value="FBG"/>
    <property type="match status" value="1"/>
</dbReference>
<dbReference type="InterPro" id="IPR050373">
    <property type="entry name" value="Fibrinogen_C-term_domain"/>
</dbReference>
<feature type="domain" description="Fibrinogen C-terminal" evidence="3">
    <location>
        <begin position="467"/>
        <end position="689"/>
    </location>
</feature>
<accession>A0A1I8HPJ0</accession>
<dbReference type="SUPFAM" id="SSF56496">
    <property type="entry name" value="Fibrinogen C-terminal domain-like"/>
    <property type="match status" value="1"/>
</dbReference>